<reference evidence="3" key="1">
    <citation type="submission" date="2021-01" db="UniProtKB">
        <authorList>
            <consortium name="EnsemblPlants"/>
        </authorList>
    </citation>
    <scope>IDENTIFICATION</scope>
</reference>
<evidence type="ECO:0000313" key="4">
    <source>
        <dbReference type="Proteomes" id="UP000594263"/>
    </source>
</evidence>
<dbReference type="EnsemblPlants" id="Kaladp0011s0618.1.v1.1">
    <property type="protein sequence ID" value="Kaladp0011s0618.1.v1.1"/>
    <property type="gene ID" value="Kaladp0011s0618.v1.1"/>
</dbReference>
<proteinExistence type="predicted"/>
<evidence type="ECO:0000259" key="2">
    <source>
        <dbReference type="Pfam" id="PF03468"/>
    </source>
</evidence>
<protein>
    <recommendedName>
        <fullName evidence="2">XS domain-containing protein</fullName>
    </recommendedName>
</protein>
<dbReference type="Gene3D" id="3.30.70.2890">
    <property type="entry name" value="XS domain"/>
    <property type="match status" value="1"/>
</dbReference>
<sequence>MSKRQDATMMMQVRDRRHEISPESYAYYMSRRGGSSYGRETERSAVDGSREYGLQLNGGRSGGRLRSRSPRWYHQGTRMDDVIDVEIVHRRRRSPPPLELRERYEPAEGTISPNLKGFCKYGNPTLEGGGDEYFTVDRARVVVSDEIDTVQNPTTVEDRGMVRPHHHIQHASNYGETSSHFLSGSASQIVDSRVQYVNHLSVDRSRNLDAYNALNIDAYNEQGKRPLSLRDTSYPVNNYANVTPALRTGGCIPPCCQGIQHMHSDDLHKKRSEVAEKSLFRAYEAHPSHHSILDHQTNVRDSMTKLKSTHGLICHLNYHPPTIEEGVNGDGKVGYLSDGGCKDEHSGSGQAYRQKTSGNIKEADRFLSDEDCEHLRLHSRRDCYSAHLSSNLLNEIEDNYTSNHSPKDFRLSRRLSHERYIRPDPQSCCTLKENFLHGGAAYDHKGPHFVTSSEYDPESSGTWVDDYHKHAAKTNFTDSRADSMCHTEEDVDKLMRTSYWSSSDSKKQAGEEYYNARSTLSSPEPREEYVDSEMYNPEIRRDMKQCGQCIDMPSQERERVDGKDKYRGSHMEWIDTEVGSVYDVNITSKYDMVVGGLDSSKQRWTEEGPNVCGAPSGMLKMKYVTFKRTNKHNLGVGTSHGRCNTNSSRYLSGRDDILSEERMIIHPPERIGSDSNRHAGSRSIFDRLGSPRCSNYQFSPRRLQGHMSDFVSRKHEHRQTKGHTKSNHRTLNGSPHLNKGNPRYERLKSSKTNTNDSHMKHMEDMETLEDVDIPGNPASGDNTEDFKQSVQKAFLLISQKMNENPATRRRYRGQGKAGTLFCIVCKKSNSKEFKDARGLAAHSLTFHKSGLKAQHLGLFKAICVTMGWSSDIDQETGTWAPQVLPEDKAIAQKEDLICWPPVFIVHNVSCLRKNHFHKVLTTEELEAFFRSKGFITGRVKVRLGQSTNSRIMVVKFLGTFSGLKDTEKLHKHYAENERGRVEFGKLACSNAMGCQPCETVDNAALSDLYGYMGIAEDWDKLDTESKKRCIVKSKQEVLDFSAEPILPAAN</sequence>
<evidence type="ECO:0000313" key="3">
    <source>
        <dbReference type="EnsemblPlants" id="Kaladp0011s0618.1.v1.1"/>
    </source>
</evidence>
<feature type="region of interest" description="Disordered" evidence="1">
    <location>
        <begin position="712"/>
        <end position="757"/>
    </location>
</feature>
<keyword evidence="4" id="KW-1185">Reference proteome</keyword>
<dbReference type="PANTHER" id="PTHR46619:SF2">
    <property type="entry name" value="XS DOMAIN PROTEIN"/>
    <property type="match status" value="1"/>
</dbReference>
<feature type="compositionally biased region" description="Basic residues" evidence="1">
    <location>
        <begin position="714"/>
        <end position="728"/>
    </location>
</feature>
<dbReference type="Proteomes" id="UP000594263">
    <property type="component" value="Unplaced"/>
</dbReference>
<accession>A0A7N0RHX2</accession>
<feature type="domain" description="XS" evidence="2">
    <location>
        <begin position="894"/>
        <end position="1019"/>
    </location>
</feature>
<dbReference type="GO" id="GO:0031047">
    <property type="term" value="P:regulatory ncRNA-mediated gene silencing"/>
    <property type="evidence" value="ECO:0007669"/>
    <property type="project" value="InterPro"/>
</dbReference>
<dbReference type="InterPro" id="IPR005380">
    <property type="entry name" value="XS_domain"/>
</dbReference>
<dbReference type="InterPro" id="IPR038588">
    <property type="entry name" value="XS_domain_sf"/>
</dbReference>
<dbReference type="AlphaFoldDB" id="A0A7N0RHX2"/>
<dbReference type="Pfam" id="PF03468">
    <property type="entry name" value="XS"/>
    <property type="match status" value="1"/>
</dbReference>
<organism evidence="3 4">
    <name type="scientific">Kalanchoe fedtschenkoi</name>
    <name type="common">Lavender scallops</name>
    <name type="synonym">South American air plant</name>
    <dbReference type="NCBI Taxonomy" id="63787"/>
    <lineage>
        <taxon>Eukaryota</taxon>
        <taxon>Viridiplantae</taxon>
        <taxon>Streptophyta</taxon>
        <taxon>Embryophyta</taxon>
        <taxon>Tracheophyta</taxon>
        <taxon>Spermatophyta</taxon>
        <taxon>Magnoliopsida</taxon>
        <taxon>eudicotyledons</taxon>
        <taxon>Gunneridae</taxon>
        <taxon>Pentapetalae</taxon>
        <taxon>Saxifragales</taxon>
        <taxon>Crassulaceae</taxon>
        <taxon>Kalanchoe</taxon>
    </lineage>
</organism>
<name>A0A7N0RHX2_KALFE</name>
<evidence type="ECO:0000256" key="1">
    <source>
        <dbReference type="SAM" id="MobiDB-lite"/>
    </source>
</evidence>
<dbReference type="PANTHER" id="PTHR46619">
    <property type="entry name" value="RNA RECOGNITION MOTIF XS DOMAIN PROTEIN-RELATED"/>
    <property type="match status" value="1"/>
</dbReference>
<dbReference type="Gramene" id="Kaladp0011s0618.1.v1.1">
    <property type="protein sequence ID" value="Kaladp0011s0618.1.v1.1"/>
    <property type="gene ID" value="Kaladp0011s0618.v1.1"/>
</dbReference>